<dbReference type="GO" id="GO:0030515">
    <property type="term" value="F:snoRNA binding"/>
    <property type="evidence" value="ECO:0007669"/>
    <property type="project" value="InterPro"/>
</dbReference>
<dbReference type="GO" id="GO:0031428">
    <property type="term" value="C:box C/D methylation guide snoRNP complex"/>
    <property type="evidence" value="ECO:0007669"/>
    <property type="project" value="InterPro"/>
</dbReference>
<evidence type="ECO:0000313" key="8">
    <source>
        <dbReference type="Proteomes" id="UP001328107"/>
    </source>
</evidence>
<dbReference type="AlphaFoldDB" id="A0AAN5D0A5"/>
<dbReference type="SUPFAM" id="SSF89124">
    <property type="entry name" value="Nop domain"/>
    <property type="match status" value="1"/>
</dbReference>
<dbReference type="Proteomes" id="UP001328107">
    <property type="component" value="Unassembled WGS sequence"/>
</dbReference>
<dbReference type="GO" id="GO:0032040">
    <property type="term" value="C:small-subunit processome"/>
    <property type="evidence" value="ECO:0007669"/>
    <property type="project" value="InterPro"/>
</dbReference>
<evidence type="ECO:0000313" key="7">
    <source>
        <dbReference type="EMBL" id="GMR53287.1"/>
    </source>
</evidence>
<dbReference type="Pfam" id="PF08156">
    <property type="entry name" value="NOP5NT"/>
    <property type="match status" value="1"/>
</dbReference>
<evidence type="ECO:0000256" key="5">
    <source>
        <dbReference type="SAM" id="MobiDB-lite"/>
    </source>
</evidence>
<feature type="domain" description="Nop" evidence="6">
    <location>
        <begin position="280"/>
        <end position="399"/>
    </location>
</feature>
<evidence type="ECO:0000256" key="2">
    <source>
        <dbReference type="ARBA" id="ARBA00009211"/>
    </source>
</evidence>
<dbReference type="PANTHER" id="PTHR10894">
    <property type="entry name" value="NUCLEOLAR PROTEIN 5 NUCLEOLAR PROTEIN NOP5 NOP58"/>
    <property type="match status" value="1"/>
</dbReference>
<keyword evidence="8" id="KW-1185">Reference proteome</keyword>
<dbReference type="InterPro" id="IPR012974">
    <property type="entry name" value="NOP58/56_N"/>
</dbReference>
<dbReference type="Gene3D" id="1.10.246.90">
    <property type="entry name" value="Nop domain"/>
    <property type="match status" value="1"/>
</dbReference>
<dbReference type="InterPro" id="IPR042239">
    <property type="entry name" value="Nop_C"/>
</dbReference>
<name>A0AAN5D0A5_9BILA</name>
<dbReference type="GO" id="GO:0042254">
    <property type="term" value="P:ribosome biogenesis"/>
    <property type="evidence" value="ECO:0007669"/>
    <property type="project" value="UniProtKB-KW"/>
</dbReference>
<dbReference type="Gene3D" id="1.10.287.4070">
    <property type="match status" value="1"/>
</dbReference>
<dbReference type="InterPro" id="IPR002687">
    <property type="entry name" value="Nop_dom"/>
</dbReference>
<evidence type="ECO:0000259" key="6">
    <source>
        <dbReference type="PROSITE" id="PS51358"/>
    </source>
</evidence>
<dbReference type="FunFam" id="1.10.246.90:FF:000005">
    <property type="entry name" value="Nucleolar protein 5, putative"/>
    <property type="match status" value="1"/>
</dbReference>
<comment type="similarity">
    <text evidence="2">Belongs to the NOP5/NOP56 family.</text>
</comment>
<dbReference type="PANTHER" id="PTHR10894:SF1">
    <property type="entry name" value="NUCLEOLAR PROTEIN 58"/>
    <property type="match status" value="1"/>
</dbReference>
<dbReference type="InterPro" id="IPR036070">
    <property type="entry name" value="Nop_dom_sf"/>
</dbReference>
<organism evidence="7 8">
    <name type="scientific">Pristionchus mayeri</name>
    <dbReference type="NCBI Taxonomy" id="1317129"/>
    <lineage>
        <taxon>Eukaryota</taxon>
        <taxon>Metazoa</taxon>
        <taxon>Ecdysozoa</taxon>
        <taxon>Nematoda</taxon>
        <taxon>Chromadorea</taxon>
        <taxon>Rhabditida</taxon>
        <taxon>Rhabditina</taxon>
        <taxon>Diplogasteromorpha</taxon>
        <taxon>Diplogasteroidea</taxon>
        <taxon>Neodiplogasteridae</taxon>
        <taxon>Pristionchus</taxon>
    </lineage>
</organism>
<comment type="subcellular location">
    <subcellularLocation>
        <location evidence="1">Nucleus</location>
        <location evidence="1">Nucleolus</location>
    </subcellularLocation>
</comment>
<comment type="caution">
    <text evidence="7">The sequence shown here is derived from an EMBL/GenBank/DDBJ whole genome shotgun (WGS) entry which is preliminary data.</text>
</comment>
<evidence type="ECO:0000256" key="1">
    <source>
        <dbReference type="ARBA" id="ARBA00004604"/>
    </source>
</evidence>
<protein>
    <recommendedName>
        <fullName evidence="6">Nop domain-containing protein</fullName>
    </recommendedName>
</protein>
<evidence type="ECO:0000256" key="4">
    <source>
        <dbReference type="ARBA" id="ARBA00023242"/>
    </source>
</evidence>
<proteinExistence type="inferred from homology"/>
<dbReference type="SMART" id="SM00931">
    <property type="entry name" value="NOSIC"/>
    <property type="match status" value="1"/>
</dbReference>
<keyword evidence="4" id="KW-0539">Nucleus</keyword>
<sequence length="486" mass="54100">MLILYETPAGYAVFKMTDEKKLKDVDNIYEHFSTASKAQSALELVSFKKFKTTAEAVEGATAIADGKLNKTLKKLLKSKVDASEKLAVGDAKLGALIKDQLELSCVNNAGVNELMRGIRLHIDSLLGEHKAELSAMNLALAHSLGRYKVKFNPEKIDTMIVQAVSLLDDLDKELNNYAMRLREWYGWHFPEIGKIVPDHQAFAKTVKLIGMRQKAISTDLSGVLPEELETRVKEEAEMSMGTDISPIDLIHIEELCDQVIELTQYRAQLSDYLKNRMSALAPNLTVLLGELVGARLISHAGSLVNLAKYPASTVQILGAEKALFRALKSKKDTPKYGLIYHAALVGQAPPKLKGKMARKLAAKVSLSTRIDALADDSQGATVGLESRALLEDQLRNEEERGPKRISGVGHKQDKYQFKSETFEYDDSADGVKKGKKHRLDDNDDEELPKKAKKIKLEEDAEEDTETPKKKEKKKKVKKEAQEDDEE</sequence>
<reference evidence="8" key="1">
    <citation type="submission" date="2022-10" db="EMBL/GenBank/DDBJ databases">
        <title>Genome assembly of Pristionchus species.</title>
        <authorList>
            <person name="Yoshida K."/>
            <person name="Sommer R.J."/>
        </authorList>
    </citation>
    <scope>NUCLEOTIDE SEQUENCE [LARGE SCALE GENOMIC DNA]</scope>
    <source>
        <strain evidence="8">RS5460</strain>
    </source>
</reference>
<feature type="region of interest" description="Disordered" evidence="5">
    <location>
        <begin position="394"/>
        <end position="486"/>
    </location>
</feature>
<accession>A0AAN5D0A5</accession>
<dbReference type="Pfam" id="PF01798">
    <property type="entry name" value="Nop"/>
    <property type="match status" value="1"/>
</dbReference>
<dbReference type="InterPro" id="IPR012976">
    <property type="entry name" value="NOSIC"/>
</dbReference>
<evidence type="ECO:0000256" key="3">
    <source>
        <dbReference type="ARBA" id="ARBA00022517"/>
    </source>
</evidence>
<dbReference type="EMBL" id="BTRK01000005">
    <property type="protein sequence ID" value="GMR53287.1"/>
    <property type="molecule type" value="Genomic_DNA"/>
</dbReference>
<keyword evidence="3" id="KW-0690">Ribosome biogenesis</keyword>
<dbReference type="PROSITE" id="PS51358">
    <property type="entry name" value="NOP"/>
    <property type="match status" value="1"/>
</dbReference>
<dbReference type="InterPro" id="IPR045056">
    <property type="entry name" value="Nop56/Nop58"/>
</dbReference>
<dbReference type="FunFam" id="1.10.287.4070:FF:000001">
    <property type="entry name" value="Probable Nucleolar protein 58"/>
    <property type="match status" value="1"/>
</dbReference>
<feature type="compositionally biased region" description="Basic and acidic residues" evidence="5">
    <location>
        <begin position="410"/>
        <end position="421"/>
    </location>
</feature>
<gene>
    <name evidence="7" type="ORF">PMAYCL1PPCAC_23482</name>
</gene>